<evidence type="ECO:0000256" key="22">
    <source>
        <dbReference type="SAM" id="Phobius"/>
    </source>
</evidence>
<keyword evidence="8" id="KW-0106">Calcium</keyword>
<evidence type="ECO:0000256" key="9">
    <source>
        <dbReference type="ARBA" id="ARBA00022968"/>
    </source>
</evidence>
<proteinExistence type="inferred from homology"/>
<dbReference type="AlphaFoldDB" id="B3RK37"/>
<dbReference type="InterPro" id="IPR047141">
    <property type="entry name" value="Stealth"/>
</dbReference>
<feature type="domain" description="LNR" evidence="24">
    <location>
        <begin position="429"/>
        <end position="464"/>
    </location>
</feature>
<evidence type="ECO:0000256" key="8">
    <source>
        <dbReference type="ARBA" id="ARBA00022837"/>
    </source>
</evidence>
<keyword evidence="6" id="KW-0479">Metal-binding</keyword>
<reference evidence="25 26" key="1">
    <citation type="journal article" date="2008" name="Nature">
        <title>The Trichoplax genome and the nature of placozoans.</title>
        <authorList>
            <person name="Srivastava M."/>
            <person name="Begovic E."/>
            <person name="Chapman J."/>
            <person name="Putnam N.H."/>
            <person name="Hellsten U."/>
            <person name="Kawashima T."/>
            <person name="Kuo A."/>
            <person name="Mitros T."/>
            <person name="Salamov A."/>
            <person name="Carpenter M.L."/>
            <person name="Signorovitch A.Y."/>
            <person name="Moreno M.A."/>
            <person name="Kamm K."/>
            <person name="Grimwood J."/>
            <person name="Schmutz J."/>
            <person name="Shapiro H."/>
            <person name="Grigoriev I.V."/>
            <person name="Buss L.W."/>
            <person name="Schierwater B."/>
            <person name="Dellaporta S.L."/>
            <person name="Rokhsar D.S."/>
        </authorList>
    </citation>
    <scope>NUCLEOTIDE SEQUENCE [LARGE SCALE GENOMIC DNA]</scope>
    <source>
        <strain evidence="25 26">Grell-BS-1999</strain>
    </source>
</reference>
<dbReference type="HOGENOM" id="CLU_002469_0_0_1"/>
<dbReference type="SMART" id="SM00004">
    <property type="entry name" value="NL"/>
    <property type="match status" value="2"/>
</dbReference>
<dbReference type="GeneID" id="6749787"/>
<comment type="similarity">
    <text evidence="3">Belongs to the stealth family.</text>
</comment>
<dbReference type="InterPro" id="IPR010506">
    <property type="entry name" value="DMAP1-bd"/>
</dbReference>
<dbReference type="GO" id="GO:0016256">
    <property type="term" value="P:N-glycan processing to lysosome"/>
    <property type="evidence" value="ECO:0000318"/>
    <property type="project" value="GO_Central"/>
</dbReference>
<dbReference type="EMBL" id="DS985241">
    <property type="protein sequence ID" value="EDV28564.1"/>
    <property type="molecule type" value="Genomic_DNA"/>
</dbReference>
<evidence type="ECO:0000256" key="11">
    <source>
        <dbReference type="ARBA" id="ARBA00023034"/>
    </source>
</evidence>
<feature type="domain" description="EF-hand" evidence="23">
    <location>
        <begin position="843"/>
        <end position="878"/>
    </location>
</feature>
<sequence>MALTKTIQRHIYSCLSSRYGITLSIVGFILALIFSFELGELAIKWSKVQYASTFDSFYDNLAGQSYQDRICTPMPIDVVYTWVNGSDPKLIRELTAIKRQMQQEVQEMQINMFYEECPHLKNIDLSKLRNFTLLGDCAKYLPDTTVVEISHKHETASSGNSSSWCSFVNCIPSTIIVLEGSQLATDVTLLSIRELHESLSSVRWIANVTNAMYKKLSYAVDVEKVENVRFAFKSKIEMHDEQLAVSKAYLTSNKVEPLGVALERHILVTGLPIRYLMDETYLRKRIKVILKKYLRNETLPKIKAYATQGTILVELSEKYSGSKLSETKLIKFNGHLIKVYQAYLVWAPRRSISDGDDNDADPDINMASNRFSDNQELRFSIRSVERYAPWVRKIFIVTNGQIPSWLNLENPRVQIVTHEIYLTWPVPNCNEGCPPNWIRDGYCDKACNTSSCDWDGGDCLGGTEAGQATLHGIGQNAGLHQPAIISYCNLGCADSWVGDKYCDQSCDVASCGFDGGDCGTARYSMLYRVDLHNTTTSVIVPHGLEAMYINLTEVFQYATITDAEYDGKSCAIRTAVVSEKAKVLTFLFYEASKMACNDTQIKVTLVSSSDTATRKPNKTLSLTMQNFWKDNPNLKRYRPSLAPRSLSWDNITISDLDDISTSLNRSLITLKNDYNSGYLTRKGYEIRKSQLLISYVKARLDKKRNVNEPRKSKAVHSSPRRLLSYSGRGSFPWEKQRMFDSLIETKEKLEAIEQLRPKPVIGRKLLEAFKGSLQHVNRIYNKMFGYVVRKIPAHISHMMDKDILQELHDVLPQEFEKTSAHRLRSPDDMQFSFSYYYYIMGKMEELNVSKFFKDIDTDNSGVLSDRELRTLVSRILPLPVSFQALSNVEKTLINCSVALNMSTTASTEKLAKEMYFEAKLPPITLELISSCDPIVSLINESYTPTNKHKFETVDDENVAFKMLRNNVTTVMIQLDSIRRDRKKFICLNDDIDHEHENAILIKGLLIELYETLFPTPSQFELPRNYRNRFLYVKDLEEWARKKRILRMWAYTIFYIILLFTLFSFIYGRIVAYKRRYARRQRSDSSSEERLLDVYMCKLKDSNCVIKYRSCFRLNPTEQIMPDATMEAS</sequence>
<evidence type="ECO:0000256" key="15">
    <source>
        <dbReference type="ARBA" id="ARBA00050775"/>
    </source>
</evidence>
<dbReference type="Pfam" id="PF17103">
    <property type="entry name" value="Stealth_CR4"/>
    <property type="match status" value="1"/>
</dbReference>
<keyword evidence="11" id="KW-0333">Golgi apparatus</keyword>
<evidence type="ECO:0000313" key="25">
    <source>
        <dbReference type="EMBL" id="EDV28564.1"/>
    </source>
</evidence>
<dbReference type="PROSITE" id="PS00018">
    <property type="entry name" value="EF_HAND_1"/>
    <property type="match status" value="1"/>
</dbReference>
<dbReference type="GO" id="GO:0005794">
    <property type="term" value="C:Golgi apparatus"/>
    <property type="evidence" value="ECO:0000318"/>
    <property type="project" value="GO_Central"/>
</dbReference>
<protein>
    <recommendedName>
        <fullName evidence="18">N-acetylglucosamine-1-phosphotransferase subunits alpha/beta</fullName>
        <ecNumber evidence="17">2.7.8.17</ecNumber>
    </recommendedName>
    <alternativeName>
        <fullName evidence="21">GlcNAc-1-phosphotransferase subunits alpha/beta</fullName>
    </alternativeName>
    <alternativeName>
        <fullName evidence="20">Stealth protein GNPTAB</fullName>
    </alternativeName>
    <alternativeName>
        <fullName evidence="19">UDP-N-acetylglucosamine-1-phosphotransferase subunits alpha/beta</fullName>
    </alternativeName>
</protein>
<keyword evidence="10 22" id="KW-1133">Transmembrane helix</keyword>
<dbReference type="Pfam" id="PF17101">
    <property type="entry name" value="Stealth_CR1"/>
    <property type="match status" value="1"/>
</dbReference>
<evidence type="ECO:0000256" key="14">
    <source>
        <dbReference type="ARBA" id="ARBA00023180"/>
    </source>
</evidence>
<dbReference type="Pfam" id="PF11380">
    <property type="entry name" value="Stealth_CR2"/>
    <property type="match status" value="1"/>
</dbReference>
<dbReference type="InParanoid" id="B3RK37"/>
<keyword evidence="14" id="KW-0325">Glycoprotein</keyword>
<dbReference type="InterPro" id="IPR031356">
    <property type="entry name" value="Stealth_CR4"/>
</dbReference>
<evidence type="ECO:0000256" key="16">
    <source>
        <dbReference type="ARBA" id="ARBA00057240"/>
    </source>
</evidence>
<dbReference type="FunCoup" id="B3RK37">
    <property type="interactions" value="900"/>
</dbReference>
<evidence type="ECO:0000256" key="4">
    <source>
        <dbReference type="ARBA" id="ARBA00022679"/>
    </source>
</evidence>
<dbReference type="CTD" id="6749787"/>
<dbReference type="PhylomeDB" id="B3RK37"/>
<evidence type="ECO:0000256" key="6">
    <source>
        <dbReference type="ARBA" id="ARBA00022723"/>
    </source>
</evidence>
<dbReference type="InterPro" id="IPR002048">
    <property type="entry name" value="EF_hand_dom"/>
</dbReference>
<evidence type="ECO:0000256" key="12">
    <source>
        <dbReference type="ARBA" id="ARBA00023136"/>
    </source>
</evidence>
<dbReference type="OMA" id="MIDRVVM"/>
<feature type="transmembrane region" description="Helical" evidence="22">
    <location>
        <begin position="1047"/>
        <end position="1071"/>
    </location>
</feature>
<dbReference type="InterPro" id="IPR000800">
    <property type="entry name" value="Notch_dom"/>
</dbReference>
<dbReference type="InterPro" id="IPR031358">
    <property type="entry name" value="Stealth_CR1"/>
</dbReference>
<dbReference type="GO" id="GO:0003976">
    <property type="term" value="F:UDP-N-acetylglucosamine-lysosomal-enzyme N-acetylglucosaminephosphotransferase activity"/>
    <property type="evidence" value="ECO:0000318"/>
    <property type="project" value="GO_Central"/>
</dbReference>
<keyword evidence="7" id="KW-0677">Repeat</keyword>
<dbReference type="Pfam" id="PF00066">
    <property type="entry name" value="Notch"/>
    <property type="match status" value="2"/>
</dbReference>
<dbReference type="STRING" id="10228.B3RK37"/>
<dbReference type="Proteomes" id="UP000009022">
    <property type="component" value="Unassembled WGS sequence"/>
</dbReference>
<evidence type="ECO:0000259" key="23">
    <source>
        <dbReference type="PROSITE" id="PS50222"/>
    </source>
</evidence>
<dbReference type="PROSITE" id="PS50258">
    <property type="entry name" value="LNR"/>
    <property type="match status" value="1"/>
</dbReference>
<comment type="subcellular location">
    <subcellularLocation>
        <location evidence="2">Golgi apparatus membrane</location>
        <topology evidence="2">Single-pass type I membrane protein</topology>
    </subcellularLocation>
    <subcellularLocation>
        <location evidence="1">Golgi apparatus membrane</location>
        <topology evidence="1">Single-pass type II membrane protein</topology>
    </subcellularLocation>
</comment>
<evidence type="ECO:0000256" key="2">
    <source>
        <dbReference type="ARBA" id="ARBA00004614"/>
    </source>
</evidence>
<dbReference type="PANTHER" id="PTHR24045">
    <property type="match status" value="1"/>
</dbReference>
<evidence type="ECO:0000256" key="7">
    <source>
        <dbReference type="ARBA" id="ARBA00022737"/>
    </source>
</evidence>
<keyword evidence="9" id="KW-0735">Signal-anchor</keyword>
<evidence type="ECO:0000313" key="26">
    <source>
        <dbReference type="Proteomes" id="UP000009022"/>
    </source>
</evidence>
<dbReference type="Gene3D" id="3.30.300.320">
    <property type="match status" value="1"/>
</dbReference>
<keyword evidence="4" id="KW-0808">Transferase</keyword>
<evidence type="ECO:0000256" key="18">
    <source>
        <dbReference type="ARBA" id="ARBA00070893"/>
    </source>
</evidence>
<keyword evidence="26" id="KW-1185">Reference proteome</keyword>
<evidence type="ECO:0000256" key="1">
    <source>
        <dbReference type="ARBA" id="ARBA00004323"/>
    </source>
</evidence>
<dbReference type="KEGG" id="tad:TRIADDRAFT_51611"/>
<evidence type="ECO:0000256" key="17">
    <source>
        <dbReference type="ARBA" id="ARBA00066709"/>
    </source>
</evidence>
<dbReference type="PANTHER" id="PTHR24045:SF0">
    <property type="entry name" value="N-ACETYLGLUCOSAMINE-1-PHOSPHOTRANSFERASE SUBUNITS ALPHA_BETA"/>
    <property type="match status" value="1"/>
</dbReference>
<name>B3RK37_TRIAD</name>
<dbReference type="GO" id="GO:0005509">
    <property type="term" value="F:calcium ion binding"/>
    <property type="evidence" value="ECO:0007669"/>
    <property type="project" value="InterPro"/>
</dbReference>
<organism evidence="25 26">
    <name type="scientific">Trichoplax adhaerens</name>
    <name type="common">Trichoplax reptans</name>
    <dbReference type="NCBI Taxonomy" id="10228"/>
    <lineage>
        <taxon>Eukaryota</taxon>
        <taxon>Metazoa</taxon>
        <taxon>Placozoa</taxon>
        <taxon>Uniplacotomia</taxon>
        <taxon>Trichoplacea</taxon>
        <taxon>Trichoplacidae</taxon>
        <taxon>Trichoplax</taxon>
    </lineage>
</organism>
<dbReference type="EC" id="2.7.8.17" evidence="17"/>
<evidence type="ECO:0000256" key="3">
    <source>
        <dbReference type="ARBA" id="ARBA00007583"/>
    </source>
</evidence>
<evidence type="ECO:0000256" key="5">
    <source>
        <dbReference type="ARBA" id="ARBA00022692"/>
    </source>
</evidence>
<dbReference type="InterPro" id="IPR021520">
    <property type="entry name" value="Stealth_CR2"/>
</dbReference>
<keyword evidence="12 22" id="KW-0472">Membrane</keyword>
<evidence type="ECO:0000256" key="21">
    <source>
        <dbReference type="ARBA" id="ARBA00082117"/>
    </source>
</evidence>
<keyword evidence="13" id="KW-1015">Disulfide bond</keyword>
<evidence type="ECO:0000256" key="19">
    <source>
        <dbReference type="ARBA" id="ARBA00078196"/>
    </source>
</evidence>
<accession>B3RK37</accession>
<dbReference type="OrthoDB" id="263283at2759"/>
<evidence type="ECO:0000256" key="20">
    <source>
        <dbReference type="ARBA" id="ARBA00079995"/>
    </source>
</evidence>
<dbReference type="InterPro" id="IPR031357">
    <property type="entry name" value="Stealth_CR3"/>
</dbReference>
<gene>
    <name evidence="25" type="ORF">TRIADDRAFT_51611</name>
</gene>
<evidence type="ECO:0000256" key="13">
    <source>
        <dbReference type="ARBA" id="ARBA00023157"/>
    </source>
</evidence>
<dbReference type="RefSeq" id="XP_002107766.1">
    <property type="nucleotide sequence ID" value="XM_002107730.1"/>
</dbReference>
<dbReference type="FunFam" id="3.30.300.320:FF:000002">
    <property type="entry name" value="N-acetylglucosamine-1-phosphotransferase subunits alpha/beta isoform X1"/>
    <property type="match status" value="1"/>
</dbReference>
<comment type="function">
    <text evidence="16">Catalyzes the formation of mannose 6-phosphate (M6P) markers on high mannose type oligosaccharides in the Golgi apparatus. M6P residues are required to bind to the M6P receptors (MPR), which mediate the vesicular transport of lysosomal enzymes to the endosomal/prelysosomal compartment.</text>
</comment>
<evidence type="ECO:0000259" key="24">
    <source>
        <dbReference type="PROSITE" id="PS50258"/>
    </source>
</evidence>
<feature type="transmembrane region" description="Helical" evidence="22">
    <location>
        <begin position="21"/>
        <end position="39"/>
    </location>
</feature>
<dbReference type="GO" id="GO:0000139">
    <property type="term" value="C:Golgi membrane"/>
    <property type="evidence" value="ECO:0007669"/>
    <property type="project" value="UniProtKB-SubCell"/>
</dbReference>
<keyword evidence="5 22" id="KW-0812">Transmembrane</keyword>
<dbReference type="eggNOG" id="ENOG502QQMR">
    <property type="taxonomic scope" value="Eukaryota"/>
</dbReference>
<dbReference type="PROSITE" id="PS50222">
    <property type="entry name" value="EF_HAND_2"/>
    <property type="match status" value="1"/>
</dbReference>
<dbReference type="Pfam" id="PF17102">
    <property type="entry name" value="Stealth_CR3"/>
    <property type="match status" value="1"/>
</dbReference>
<evidence type="ECO:0000256" key="10">
    <source>
        <dbReference type="ARBA" id="ARBA00022989"/>
    </source>
</evidence>
<dbReference type="Pfam" id="PF06464">
    <property type="entry name" value="DMAP_binding"/>
    <property type="match status" value="1"/>
</dbReference>
<dbReference type="InterPro" id="IPR018247">
    <property type="entry name" value="EF_Hand_1_Ca_BS"/>
</dbReference>
<comment type="catalytic activity">
    <reaction evidence="15">
        <text>N(4)-[alpha-D-mannosyl-(1-&gt;2)-alpha-D-mannosyl-(glycan)]-L-asparaginyl-[protein] + UDP-N-acetyl-alpha-D-glucosamine = N(4)-[6-(N-acetyl-alpha-D-glucosaminyl-1-phospho)-alpha-D-mannosyl-(1-&gt;2)-alpha-D-mannosyl-(glycan)]-L-asparaginyl-[protein] + UMP + H(+)</text>
        <dbReference type="Rhea" id="RHEA:13581"/>
        <dbReference type="Rhea" id="RHEA-COMP:14507"/>
        <dbReference type="Rhea" id="RHEA-COMP:14508"/>
        <dbReference type="ChEBI" id="CHEBI:15378"/>
        <dbReference type="ChEBI" id="CHEBI:57705"/>
        <dbReference type="ChEBI" id="CHEBI:57865"/>
        <dbReference type="ChEBI" id="CHEBI:140357"/>
        <dbReference type="ChEBI" id="CHEBI:140369"/>
        <dbReference type="EC" id="2.7.8.17"/>
    </reaction>
</comment>